<feature type="compositionally biased region" description="Polar residues" evidence="1">
    <location>
        <begin position="27"/>
        <end position="37"/>
    </location>
</feature>
<organism evidence="2 3">
    <name type="scientific">Stylosanthes scabra</name>
    <dbReference type="NCBI Taxonomy" id="79078"/>
    <lineage>
        <taxon>Eukaryota</taxon>
        <taxon>Viridiplantae</taxon>
        <taxon>Streptophyta</taxon>
        <taxon>Embryophyta</taxon>
        <taxon>Tracheophyta</taxon>
        <taxon>Spermatophyta</taxon>
        <taxon>Magnoliopsida</taxon>
        <taxon>eudicotyledons</taxon>
        <taxon>Gunneridae</taxon>
        <taxon>Pentapetalae</taxon>
        <taxon>rosids</taxon>
        <taxon>fabids</taxon>
        <taxon>Fabales</taxon>
        <taxon>Fabaceae</taxon>
        <taxon>Papilionoideae</taxon>
        <taxon>50 kb inversion clade</taxon>
        <taxon>dalbergioids sensu lato</taxon>
        <taxon>Dalbergieae</taxon>
        <taxon>Pterocarpus clade</taxon>
        <taxon>Stylosanthes</taxon>
    </lineage>
</organism>
<evidence type="ECO:0000313" key="2">
    <source>
        <dbReference type="EMBL" id="MED6209830.1"/>
    </source>
</evidence>
<accession>A0ABU6YHD5</accession>
<protein>
    <submittedName>
        <fullName evidence="2">Uncharacterized protein</fullName>
    </submittedName>
</protein>
<proteinExistence type="predicted"/>
<evidence type="ECO:0000313" key="3">
    <source>
        <dbReference type="Proteomes" id="UP001341840"/>
    </source>
</evidence>
<dbReference type="EMBL" id="JASCZI010242147">
    <property type="protein sequence ID" value="MED6209830.1"/>
    <property type="molecule type" value="Genomic_DNA"/>
</dbReference>
<keyword evidence="3" id="KW-1185">Reference proteome</keyword>
<evidence type="ECO:0000256" key="1">
    <source>
        <dbReference type="SAM" id="MobiDB-lite"/>
    </source>
</evidence>
<feature type="compositionally biased region" description="Polar residues" evidence="1">
    <location>
        <begin position="44"/>
        <end position="58"/>
    </location>
</feature>
<sequence length="180" mass="20269">MSGHDTKFARKNKKDILQESGKRLRTFDSSVSNQTTQKAERHVNNTSGPRYYQDSSPGSKRHITNEHSPLGTMTQTQRSNVTTLSTNRIESAASTSINEAVHSPLHHEKENFSSHMLTCDTMNGRNSVQYFSRKRAALTEVDTNILGDGIVTTCPNKLSLRLNHFLHNKDFLLGRNKTLI</sequence>
<dbReference type="Proteomes" id="UP001341840">
    <property type="component" value="Unassembled WGS sequence"/>
</dbReference>
<reference evidence="2 3" key="1">
    <citation type="journal article" date="2023" name="Plants (Basel)">
        <title>Bridging the Gap: Combining Genomics and Transcriptomics Approaches to Understand Stylosanthes scabra, an Orphan Legume from the Brazilian Caatinga.</title>
        <authorList>
            <person name="Ferreira-Neto J.R.C."/>
            <person name="da Silva M.D."/>
            <person name="Binneck E."/>
            <person name="de Melo N.F."/>
            <person name="da Silva R.H."/>
            <person name="de Melo A.L.T.M."/>
            <person name="Pandolfi V."/>
            <person name="Bustamante F.O."/>
            <person name="Brasileiro-Vidal A.C."/>
            <person name="Benko-Iseppon A.M."/>
        </authorList>
    </citation>
    <scope>NUCLEOTIDE SEQUENCE [LARGE SCALE GENOMIC DNA]</scope>
    <source>
        <tissue evidence="2">Leaves</tissue>
    </source>
</reference>
<comment type="caution">
    <text evidence="2">The sequence shown here is derived from an EMBL/GenBank/DDBJ whole genome shotgun (WGS) entry which is preliminary data.</text>
</comment>
<gene>
    <name evidence="2" type="ORF">PIB30_058473</name>
</gene>
<feature type="compositionally biased region" description="Basic and acidic residues" evidence="1">
    <location>
        <begin position="1"/>
        <end position="26"/>
    </location>
</feature>
<feature type="region of interest" description="Disordered" evidence="1">
    <location>
        <begin position="1"/>
        <end position="79"/>
    </location>
</feature>
<name>A0ABU6YHD5_9FABA</name>